<organism evidence="1 2">
    <name type="scientific">Agreia bicolorata</name>
    <dbReference type="NCBI Taxonomy" id="110935"/>
    <lineage>
        <taxon>Bacteria</taxon>
        <taxon>Bacillati</taxon>
        <taxon>Actinomycetota</taxon>
        <taxon>Actinomycetes</taxon>
        <taxon>Micrococcales</taxon>
        <taxon>Microbacteriaceae</taxon>
        <taxon>Agreia</taxon>
    </lineage>
</organism>
<name>A0A1T4XBE4_9MICO</name>
<dbReference type="EMBL" id="FUYG01000002">
    <property type="protein sequence ID" value="SKA87002.1"/>
    <property type="molecule type" value="Genomic_DNA"/>
</dbReference>
<evidence type="ECO:0000313" key="1">
    <source>
        <dbReference type="EMBL" id="SKA87002.1"/>
    </source>
</evidence>
<protein>
    <submittedName>
        <fullName evidence="1">Uncharacterized protein</fullName>
    </submittedName>
</protein>
<dbReference type="Proteomes" id="UP000189735">
    <property type="component" value="Unassembled WGS sequence"/>
</dbReference>
<accession>A0A1T4XBE4</accession>
<sequence length="68" mass="7647">MNAAENALVLIAEAAAHGVTVHYNDREIGLWTHKYGWEPQPGELTKELDAAANEIWAVLHHYRPRATQ</sequence>
<dbReference type="AlphaFoldDB" id="A0A1T4XBE4"/>
<evidence type="ECO:0000313" key="2">
    <source>
        <dbReference type="Proteomes" id="UP000189735"/>
    </source>
</evidence>
<proteinExistence type="predicted"/>
<reference evidence="2" key="1">
    <citation type="submission" date="2017-02" db="EMBL/GenBank/DDBJ databases">
        <authorList>
            <person name="Varghese N."/>
            <person name="Submissions S."/>
        </authorList>
    </citation>
    <scope>NUCLEOTIDE SEQUENCE [LARGE SCALE GENOMIC DNA]</scope>
    <source>
        <strain evidence="2">VKM Ac-2052</strain>
    </source>
</reference>
<gene>
    <name evidence="1" type="ORF">SAMN06295879_1018</name>
</gene>